<feature type="domain" description="Heterokaryon incompatibility" evidence="1">
    <location>
        <begin position="13"/>
        <end position="54"/>
    </location>
</feature>
<dbReference type="AlphaFoldDB" id="F8MP31"/>
<dbReference type="GeneID" id="20827348"/>
<feature type="non-terminal residue" evidence="2">
    <location>
        <position position="73"/>
    </location>
</feature>
<accession>F8MP31</accession>
<evidence type="ECO:0000313" key="3">
    <source>
        <dbReference type="Proteomes" id="UP000008065"/>
    </source>
</evidence>
<gene>
    <name evidence="2" type="ORF">NEUTE1DRAFT_18592</name>
</gene>
<reference evidence="3" key="1">
    <citation type="journal article" date="2011" name="Genetics">
        <title>Massive changes in genome architecture accompany the transition to self-fertility in the filamentous fungus Neurospora tetrasperma.</title>
        <authorList>
            <person name="Ellison C.E."/>
            <person name="Stajich J.E."/>
            <person name="Jacobson D.J."/>
            <person name="Natvig D.O."/>
            <person name="Lapidus A."/>
            <person name="Foster B."/>
            <person name="Aerts A."/>
            <person name="Riley R."/>
            <person name="Lindquist E.A."/>
            <person name="Grigoriev I.V."/>
            <person name="Taylor J.W."/>
        </authorList>
    </citation>
    <scope>NUCLEOTIDE SEQUENCE [LARGE SCALE GENOMIC DNA]</scope>
    <source>
        <strain evidence="3">FGSC 2508 / P0657</strain>
    </source>
</reference>
<keyword evidence="3" id="KW-1185">Reference proteome</keyword>
<dbReference type="InterPro" id="IPR010730">
    <property type="entry name" value="HET"/>
</dbReference>
<dbReference type="RefSeq" id="XP_009851535.1">
    <property type="nucleotide sequence ID" value="XM_009853233.1"/>
</dbReference>
<organism evidence="2 3">
    <name type="scientific">Neurospora tetrasperma (strain FGSC 2508 / ATCC MYA-4615 / P0657)</name>
    <dbReference type="NCBI Taxonomy" id="510951"/>
    <lineage>
        <taxon>Eukaryota</taxon>
        <taxon>Fungi</taxon>
        <taxon>Dikarya</taxon>
        <taxon>Ascomycota</taxon>
        <taxon>Pezizomycotina</taxon>
        <taxon>Sordariomycetes</taxon>
        <taxon>Sordariomycetidae</taxon>
        <taxon>Sordariales</taxon>
        <taxon>Sordariaceae</taxon>
        <taxon>Neurospora</taxon>
    </lineage>
</organism>
<dbReference type="VEuPathDB" id="FungiDB:NEUTE1DRAFT_18592"/>
<dbReference type="HOGENOM" id="CLU_2711646_0_0_1"/>
<name>F8MP31_NEUT8</name>
<proteinExistence type="predicted"/>
<evidence type="ECO:0000313" key="2">
    <source>
        <dbReference type="EMBL" id="EGO56250.1"/>
    </source>
</evidence>
<evidence type="ECO:0000259" key="1">
    <source>
        <dbReference type="Pfam" id="PF06985"/>
    </source>
</evidence>
<dbReference type="EMBL" id="GL891305">
    <property type="protein sequence ID" value="EGO56250.1"/>
    <property type="molecule type" value="Genomic_DNA"/>
</dbReference>
<dbReference type="Proteomes" id="UP000008065">
    <property type="component" value="Unassembled WGS sequence"/>
</dbReference>
<dbReference type="KEGG" id="nte:NEUTE1DRAFT18592"/>
<sequence>MYRATTTKISCKYDKAAQLQLMAEVYQYALFTIVAAARNDAQAGISITNKSIQQRAPISIPNTGTTTTRRMER</sequence>
<protein>
    <recommendedName>
        <fullName evidence="1">Heterokaryon incompatibility domain-containing protein</fullName>
    </recommendedName>
</protein>
<dbReference type="Pfam" id="PF06985">
    <property type="entry name" value="HET"/>
    <property type="match status" value="1"/>
</dbReference>